<gene>
    <name evidence="1" type="ORF">CR513_00280</name>
</gene>
<keyword evidence="2" id="KW-1185">Reference proteome</keyword>
<comment type="caution">
    <text evidence="1">The sequence shown here is derived from an EMBL/GenBank/DDBJ whole genome shotgun (WGS) entry which is preliminary data.</text>
</comment>
<organism evidence="1 2">
    <name type="scientific">Mucuna pruriens</name>
    <name type="common">Velvet bean</name>
    <name type="synonym">Dolichos pruriens</name>
    <dbReference type="NCBI Taxonomy" id="157652"/>
    <lineage>
        <taxon>Eukaryota</taxon>
        <taxon>Viridiplantae</taxon>
        <taxon>Streptophyta</taxon>
        <taxon>Embryophyta</taxon>
        <taxon>Tracheophyta</taxon>
        <taxon>Spermatophyta</taxon>
        <taxon>Magnoliopsida</taxon>
        <taxon>eudicotyledons</taxon>
        <taxon>Gunneridae</taxon>
        <taxon>Pentapetalae</taxon>
        <taxon>rosids</taxon>
        <taxon>fabids</taxon>
        <taxon>Fabales</taxon>
        <taxon>Fabaceae</taxon>
        <taxon>Papilionoideae</taxon>
        <taxon>50 kb inversion clade</taxon>
        <taxon>NPAAA clade</taxon>
        <taxon>indigoferoid/millettioid clade</taxon>
        <taxon>Phaseoleae</taxon>
        <taxon>Mucuna</taxon>
    </lineage>
</organism>
<feature type="non-terminal residue" evidence="1">
    <location>
        <position position="1"/>
    </location>
</feature>
<sequence>MRYGSHPTQNVPQNTNHHLHLDNNSPCNLYRFVNIDWPIGHHDKLAIVQGQQANVSVITLRNGKELPQKQEMPKIAKGKVARLVIDNLDTVRNPTRVIALPFPSRVAQARKFEIDDELLQTFSKVEINIPLLDTIRQIPKYAKFFKELCINKRKKLKGGVEVGKNILTLIKSKQVSGIVINVIPSLVYKSLRLGALGPIAIQILEHCRSAWHCRRHASARRWPWKARLHCQFKIQECKSSHLDSMTYTCIVELDS</sequence>
<evidence type="ECO:0000313" key="1">
    <source>
        <dbReference type="EMBL" id="RDY14628.1"/>
    </source>
</evidence>
<reference evidence="1" key="1">
    <citation type="submission" date="2018-05" db="EMBL/GenBank/DDBJ databases">
        <title>Draft genome of Mucuna pruriens seed.</title>
        <authorList>
            <person name="Nnadi N.E."/>
            <person name="Vos R."/>
            <person name="Hasami M.H."/>
            <person name="Devisetty U.K."/>
            <person name="Aguiy J.C."/>
        </authorList>
    </citation>
    <scope>NUCLEOTIDE SEQUENCE [LARGE SCALE GENOMIC DNA]</scope>
    <source>
        <strain evidence="1">JCA_2017</strain>
    </source>
</reference>
<evidence type="ECO:0000313" key="2">
    <source>
        <dbReference type="Proteomes" id="UP000257109"/>
    </source>
</evidence>
<dbReference type="OrthoDB" id="778454at2759"/>
<proteinExistence type="predicted"/>
<protein>
    <submittedName>
        <fullName evidence="1">Uncharacterized protein</fullName>
    </submittedName>
</protein>
<dbReference type="AlphaFoldDB" id="A0A371II04"/>
<accession>A0A371II04</accession>
<dbReference type="EMBL" id="QJKJ01000039">
    <property type="protein sequence ID" value="RDY14628.1"/>
    <property type="molecule type" value="Genomic_DNA"/>
</dbReference>
<name>A0A371II04_MUCPR</name>
<dbReference type="Proteomes" id="UP000257109">
    <property type="component" value="Unassembled WGS sequence"/>
</dbReference>